<name>A0A917G622_9BACI</name>
<dbReference type="GO" id="GO:0016829">
    <property type="term" value="F:lyase activity"/>
    <property type="evidence" value="ECO:0007669"/>
    <property type="project" value="UniProtKB-KW"/>
</dbReference>
<dbReference type="InterPro" id="IPR017926">
    <property type="entry name" value="GATASE"/>
</dbReference>
<feature type="active site" evidence="10 11">
    <location>
        <position position="179"/>
    </location>
</feature>
<keyword evidence="10" id="KW-0963">Cytoplasm</keyword>
<reference evidence="13" key="1">
    <citation type="journal article" date="2014" name="Int. J. Syst. Evol. Microbiol.">
        <title>Complete genome sequence of Corynebacterium casei LMG S-19264T (=DSM 44701T), isolated from a smear-ripened cheese.</title>
        <authorList>
            <consortium name="US DOE Joint Genome Institute (JGI-PGF)"/>
            <person name="Walter F."/>
            <person name="Albersmeier A."/>
            <person name="Kalinowski J."/>
            <person name="Ruckert C."/>
        </authorList>
    </citation>
    <scope>NUCLEOTIDE SEQUENCE</scope>
    <source>
        <strain evidence="13">CGMCC 1.15760</strain>
    </source>
</reference>
<evidence type="ECO:0000256" key="6">
    <source>
        <dbReference type="ARBA" id="ARBA00023102"/>
    </source>
</evidence>
<evidence type="ECO:0000256" key="2">
    <source>
        <dbReference type="ARBA" id="ARBA00011152"/>
    </source>
</evidence>
<dbReference type="EC" id="4.3.2.10" evidence="10"/>
<evidence type="ECO:0000256" key="11">
    <source>
        <dbReference type="PIRSR" id="PIRSR000495-1"/>
    </source>
</evidence>
<reference evidence="13" key="2">
    <citation type="submission" date="2020-09" db="EMBL/GenBank/DDBJ databases">
        <authorList>
            <person name="Sun Q."/>
            <person name="Zhou Y."/>
        </authorList>
    </citation>
    <scope>NUCLEOTIDE SEQUENCE</scope>
    <source>
        <strain evidence="13">CGMCC 1.15760</strain>
    </source>
</reference>
<dbReference type="EC" id="3.5.1.2" evidence="10"/>
<evidence type="ECO:0000256" key="4">
    <source>
        <dbReference type="ARBA" id="ARBA00022801"/>
    </source>
</evidence>
<evidence type="ECO:0000256" key="7">
    <source>
        <dbReference type="ARBA" id="ARBA00023239"/>
    </source>
</evidence>
<keyword evidence="7 10" id="KW-0456">Lyase</keyword>
<dbReference type="Pfam" id="PF00117">
    <property type="entry name" value="GATase"/>
    <property type="match status" value="1"/>
</dbReference>
<dbReference type="GO" id="GO:0005737">
    <property type="term" value="C:cytoplasm"/>
    <property type="evidence" value="ECO:0007669"/>
    <property type="project" value="UniProtKB-SubCell"/>
</dbReference>
<proteinExistence type="inferred from homology"/>
<comment type="catalytic activity">
    <reaction evidence="9 10">
        <text>L-glutamine + H2O = L-glutamate + NH4(+)</text>
        <dbReference type="Rhea" id="RHEA:15889"/>
        <dbReference type="ChEBI" id="CHEBI:15377"/>
        <dbReference type="ChEBI" id="CHEBI:28938"/>
        <dbReference type="ChEBI" id="CHEBI:29985"/>
        <dbReference type="ChEBI" id="CHEBI:58359"/>
        <dbReference type="EC" id="3.5.1.2"/>
    </reaction>
</comment>
<comment type="caution">
    <text evidence="13">The sequence shown here is derived from an EMBL/GenBank/DDBJ whole genome shotgun (WGS) entry which is preliminary data.</text>
</comment>
<evidence type="ECO:0000256" key="3">
    <source>
        <dbReference type="ARBA" id="ARBA00022605"/>
    </source>
</evidence>
<dbReference type="NCBIfam" id="TIGR01855">
    <property type="entry name" value="IMP_synth_hisH"/>
    <property type="match status" value="1"/>
</dbReference>
<dbReference type="CDD" id="cd01748">
    <property type="entry name" value="GATase1_IGP_Synthase"/>
    <property type="match status" value="1"/>
</dbReference>
<dbReference type="InterPro" id="IPR010139">
    <property type="entry name" value="Imidazole-glycPsynth_HisH"/>
</dbReference>
<organism evidence="13 14">
    <name type="scientific">Lysinibacillus alkalisoli</name>
    <dbReference type="NCBI Taxonomy" id="1911548"/>
    <lineage>
        <taxon>Bacteria</taxon>
        <taxon>Bacillati</taxon>
        <taxon>Bacillota</taxon>
        <taxon>Bacilli</taxon>
        <taxon>Bacillales</taxon>
        <taxon>Bacillaceae</taxon>
        <taxon>Lysinibacillus</taxon>
    </lineage>
</organism>
<evidence type="ECO:0000256" key="8">
    <source>
        <dbReference type="ARBA" id="ARBA00047838"/>
    </source>
</evidence>
<dbReference type="GO" id="GO:0000107">
    <property type="term" value="F:imidazoleglycerol-phosphate synthase activity"/>
    <property type="evidence" value="ECO:0007669"/>
    <property type="project" value="UniProtKB-UniRule"/>
</dbReference>
<dbReference type="RefSeq" id="WP_188614679.1">
    <property type="nucleotide sequence ID" value="NZ_BMJT01000005.1"/>
</dbReference>
<keyword evidence="3 10" id="KW-0028">Amino-acid biosynthesis</keyword>
<comment type="function">
    <text evidence="10">IGPS catalyzes the conversion of PRFAR and glutamine to IGP, AICAR and glutamate. The HisH subunit catalyzes the hydrolysis of glutamine to glutamate and ammonia as part of the synthesis of IGP and AICAR. The resulting ammonia molecule is channeled to the active site of HisF.</text>
</comment>
<evidence type="ECO:0000313" key="14">
    <source>
        <dbReference type="Proteomes" id="UP000616608"/>
    </source>
</evidence>
<evidence type="ECO:0000256" key="5">
    <source>
        <dbReference type="ARBA" id="ARBA00022962"/>
    </source>
</evidence>
<comment type="subunit">
    <text evidence="2 10">Heterodimer of HisH and HisF.</text>
</comment>
<comment type="catalytic activity">
    <reaction evidence="8 10">
        <text>5-[(5-phospho-1-deoxy-D-ribulos-1-ylimino)methylamino]-1-(5-phospho-beta-D-ribosyl)imidazole-4-carboxamide + L-glutamine = D-erythro-1-(imidazol-4-yl)glycerol 3-phosphate + 5-amino-1-(5-phospho-beta-D-ribosyl)imidazole-4-carboxamide + L-glutamate + H(+)</text>
        <dbReference type="Rhea" id="RHEA:24793"/>
        <dbReference type="ChEBI" id="CHEBI:15378"/>
        <dbReference type="ChEBI" id="CHEBI:29985"/>
        <dbReference type="ChEBI" id="CHEBI:58278"/>
        <dbReference type="ChEBI" id="CHEBI:58359"/>
        <dbReference type="ChEBI" id="CHEBI:58475"/>
        <dbReference type="ChEBI" id="CHEBI:58525"/>
        <dbReference type="EC" id="4.3.2.10"/>
    </reaction>
</comment>
<dbReference type="EMBL" id="BMJT01000005">
    <property type="protein sequence ID" value="GGG23573.1"/>
    <property type="molecule type" value="Genomic_DNA"/>
</dbReference>
<dbReference type="InterPro" id="IPR029062">
    <property type="entry name" value="Class_I_gatase-like"/>
</dbReference>
<keyword evidence="14" id="KW-1185">Reference proteome</keyword>
<feature type="active site" evidence="10 11">
    <location>
        <position position="177"/>
    </location>
</feature>
<keyword evidence="5 10" id="KW-0315">Glutamine amidotransferase</keyword>
<evidence type="ECO:0000313" key="13">
    <source>
        <dbReference type="EMBL" id="GGG23573.1"/>
    </source>
</evidence>
<sequence>MNIGIIDYGLGNLFSVAEALKRLGCTPVISDDIAVLQQTDALILPGVGAFPDAMKQLSNKNFVTFLQVQKKPLLGICLGMQLLFESSNEGQLTEGLGLLQGIIQKFDVTQSRIPHMGWNQLQWHKSYVESETDYVYFVHSFYASHINEQDLMASADYANIQVPAIVQHKHITGMQFHPEKSGDLGTALLKQWLKEVAK</sequence>
<dbReference type="GO" id="GO:0000105">
    <property type="term" value="P:L-histidine biosynthetic process"/>
    <property type="evidence" value="ECO:0007669"/>
    <property type="project" value="UniProtKB-UniRule"/>
</dbReference>
<comment type="pathway">
    <text evidence="1 10">Amino-acid biosynthesis; L-histidine biosynthesis; L-histidine from 5-phospho-alpha-D-ribose 1-diphosphate: step 5/9.</text>
</comment>
<dbReference type="Proteomes" id="UP000616608">
    <property type="component" value="Unassembled WGS sequence"/>
</dbReference>
<protein>
    <recommendedName>
        <fullName evidence="10">Imidazole glycerol phosphate synthase subunit HisH</fullName>
        <ecNumber evidence="10">4.3.2.10</ecNumber>
    </recommendedName>
    <alternativeName>
        <fullName evidence="10">IGP synthase glutaminase subunit</fullName>
        <ecNumber evidence="10">3.5.1.2</ecNumber>
    </alternativeName>
    <alternativeName>
        <fullName evidence="10">IGP synthase subunit HisH</fullName>
    </alternativeName>
    <alternativeName>
        <fullName evidence="10">ImGP synthase subunit HisH</fullName>
        <shortName evidence="10">IGPS subunit HisH</shortName>
    </alternativeName>
</protein>
<dbReference type="Gene3D" id="3.40.50.880">
    <property type="match status" value="1"/>
</dbReference>
<feature type="domain" description="Glutamine amidotransferase" evidence="12">
    <location>
        <begin position="5"/>
        <end position="193"/>
    </location>
</feature>
<evidence type="ECO:0000256" key="9">
    <source>
        <dbReference type="ARBA" id="ARBA00049534"/>
    </source>
</evidence>
<keyword evidence="4 10" id="KW-0378">Hydrolase</keyword>
<dbReference type="PROSITE" id="PS51273">
    <property type="entry name" value="GATASE_TYPE_1"/>
    <property type="match status" value="1"/>
</dbReference>
<feature type="active site" description="Nucleophile" evidence="10 11">
    <location>
        <position position="77"/>
    </location>
</feature>
<dbReference type="PIRSF" id="PIRSF000495">
    <property type="entry name" value="Amidotransf_hisH"/>
    <property type="match status" value="1"/>
</dbReference>
<keyword evidence="6 10" id="KW-0368">Histidine biosynthesis</keyword>
<evidence type="ECO:0000259" key="12">
    <source>
        <dbReference type="Pfam" id="PF00117"/>
    </source>
</evidence>
<dbReference type="SUPFAM" id="SSF52317">
    <property type="entry name" value="Class I glutamine amidotransferase-like"/>
    <property type="match status" value="1"/>
</dbReference>
<evidence type="ECO:0000256" key="1">
    <source>
        <dbReference type="ARBA" id="ARBA00005091"/>
    </source>
</evidence>
<gene>
    <name evidence="10 13" type="primary">hisH</name>
    <name evidence="13" type="ORF">GCM10007425_17530</name>
</gene>
<dbReference type="PANTHER" id="PTHR42701">
    <property type="entry name" value="IMIDAZOLE GLYCEROL PHOSPHATE SYNTHASE SUBUNIT HISH"/>
    <property type="match status" value="1"/>
</dbReference>
<comment type="subcellular location">
    <subcellularLocation>
        <location evidence="10">Cytoplasm</location>
    </subcellularLocation>
</comment>
<dbReference type="PANTHER" id="PTHR42701:SF1">
    <property type="entry name" value="IMIDAZOLE GLYCEROL PHOSPHATE SYNTHASE SUBUNIT HISH"/>
    <property type="match status" value="1"/>
</dbReference>
<dbReference type="HAMAP" id="MF_00278">
    <property type="entry name" value="HisH"/>
    <property type="match status" value="1"/>
</dbReference>
<accession>A0A917G622</accession>
<dbReference type="GO" id="GO:0004359">
    <property type="term" value="F:glutaminase activity"/>
    <property type="evidence" value="ECO:0007669"/>
    <property type="project" value="UniProtKB-EC"/>
</dbReference>
<dbReference type="AlphaFoldDB" id="A0A917G622"/>
<evidence type="ECO:0000256" key="10">
    <source>
        <dbReference type="HAMAP-Rule" id="MF_00278"/>
    </source>
</evidence>